<dbReference type="InterPro" id="IPR008271">
    <property type="entry name" value="Ser/Thr_kinase_AS"/>
</dbReference>
<dbReference type="PANTHER" id="PTHR47989">
    <property type="entry name" value="OS01G0750732 PROTEIN"/>
    <property type="match status" value="1"/>
</dbReference>
<reference evidence="12" key="1">
    <citation type="journal article" date="2016" name="Nat. Biotechnol.">
        <title>Sequencing wild and cultivated cassava and related species reveals extensive interspecific hybridization and genetic diversity.</title>
        <authorList>
            <person name="Bredeson J.V."/>
            <person name="Lyons J.B."/>
            <person name="Prochnik S.E."/>
            <person name="Wu G.A."/>
            <person name="Ha C.M."/>
            <person name="Edsinger-Gonzales E."/>
            <person name="Grimwood J."/>
            <person name="Schmutz J."/>
            <person name="Rabbi I.Y."/>
            <person name="Egesi C."/>
            <person name="Nauluvula P."/>
            <person name="Lebot V."/>
            <person name="Ndunguru J."/>
            <person name="Mkamilo G."/>
            <person name="Bart R.S."/>
            <person name="Setter T.L."/>
            <person name="Gleadow R.M."/>
            <person name="Kulakow P."/>
            <person name="Ferguson M.E."/>
            <person name="Rounsley S."/>
            <person name="Rokhsar D.S."/>
        </authorList>
    </citation>
    <scope>NUCLEOTIDE SEQUENCE [LARGE SCALE GENOMIC DNA]</scope>
    <source>
        <strain evidence="12">cv. AM560-2</strain>
    </source>
</reference>
<dbReference type="PROSITE" id="PS50011">
    <property type="entry name" value="PROTEIN_KINASE_DOM"/>
    <property type="match status" value="1"/>
</dbReference>
<evidence type="ECO:0000256" key="1">
    <source>
        <dbReference type="ARBA" id="ARBA00022527"/>
    </source>
</evidence>
<dbReference type="FunFam" id="3.30.200.20:FF:000342">
    <property type="entry name" value="Protein kinase superfamily protein"/>
    <property type="match status" value="1"/>
</dbReference>
<evidence type="ECO:0000256" key="7">
    <source>
        <dbReference type="RuleBase" id="RU000304"/>
    </source>
</evidence>
<evidence type="ECO:0000259" key="10">
    <source>
        <dbReference type="PROSITE" id="PS50011"/>
    </source>
</evidence>
<keyword evidence="8" id="KW-0812">Transmembrane</keyword>
<keyword evidence="5 6" id="KW-0067">ATP-binding</keyword>
<dbReference type="SUPFAM" id="SSF56112">
    <property type="entry name" value="Protein kinase-like (PK-like)"/>
    <property type="match status" value="1"/>
</dbReference>
<dbReference type="Proteomes" id="UP000091857">
    <property type="component" value="Chromosome 16"/>
</dbReference>
<keyword evidence="3 6" id="KW-0547">Nucleotide-binding</keyword>
<evidence type="ECO:0000256" key="6">
    <source>
        <dbReference type="PROSITE-ProRule" id="PRU10141"/>
    </source>
</evidence>
<dbReference type="PROSITE" id="PS00107">
    <property type="entry name" value="PROTEIN_KINASE_ATP"/>
    <property type="match status" value="1"/>
</dbReference>
<keyword evidence="12" id="KW-1185">Reference proteome</keyword>
<evidence type="ECO:0000256" key="3">
    <source>
        <dbReference type="ARBA" id="ARBA00022741"/>
    </source>
</evidence>
<dbReference type="EMBL" id="CM004402">
    <property type="protein sequence ID" value="OAY27453.1"/>
    <property type="molecule type" value="Genomic_DNA"/>
</dbReference>
<proteinExistence type="inferred from homology"/>
<dbReference type="PROSITE" id="PS00108">
    <property type="entry name" value="PROTEIN_KINASE_ST"/>
    <property type="match status" value="1"/>
</dbReference>
<organism evidence="11 12">
    <name type="scientific">Manihot esculenta</name>
    <name type="common">Cassava</name>
    <name type="synonym">Jatropha manihot</name>
    <dbReference type="NCBI Taxonomy" id="3983"/>
    <lineage>
        <taxon>Eukaryota</taxon>
        <taxon>Viridiplantae</taxon>
        <taxon>Streptophyta</taxon>
        <taxon>Embryophyta</taxon>
        <taxon>Tracheophyta</taxon>
        <taxon>Spermatophyta</taxon>
        <taxon>Magnoliopsida</taxon>
        <taxon>eudicotyledons</taxon>
        <taxon>Gunneridae</taxon>
        <taxon>Pentapetalae</taxon>
        <taxon>rosids</taxon>
        <taxon>fabids</taxon>
        <taxon>Malpighiales</taxon>
        <taxon>Euphorbiaceae</taxon>
        <taxon>Crotonoideae</taxon>
        <taxon>Manihoteae</taxon>
        <taxon>Manihot</taxon>
    </lineage>
</organism>
<dbReference type="STRING" id="3983.A0A2C9UC93"/>
<dbReference type="InterPro" id="IPR000719">
    <property type="entry name" value="Prot_kinase_dom"/>
</dbReference>
<accession>A0A2C9UC93</accession>
<keyword evidence="1 7" id="KW-0723">Serine/threonine-protein kinase</keyword>
<dbReference type="SMART" id="SM00220">
    <property type="entry name" value="S_TKc"/>
    <property type="match status" value="1"/>
</dbReference>
<feature type="transmembrane region" description="Helical" evidence="8">
    <location>
        <begin position="76"/>
        <end position="101"/>
    </location>
</feature>
<keyword evidence="9" id="KW-0732">Signal</keyword>
<evidence type="ECO:0000256" key="9">
    <source>
        <dbReference type="SAM" id="SignalP"/>
    </source>
</evidence>
<sequence>MKLVILLLLFLYIPSWISHFCPVRAVPLHEQYVSSSASSPSSTVPASMAPFSPGIQSQQGTEEDHHKMKLDKKIPLLLMVACGILAIIVLVSLFACCIYCWKIYSRKKNAQFSDVEKGVSVTPFLGKFNSLRMVSNRGSVPLIDYKILEKSTKSFGDDNLLGKGGFGRVYKALLEDNKHVAVKKLDCEAEDARKEFENELDFLSKIRHPNIISLVGYSVHEDMGFIVYELMQNGSLEDLLHGPRGSSLSWHMRLKIALDTARGLEYLHEFCKPLVIHRDLKSSNILLDSNFNAKLSDFGLAVADSSQNRNKLKLSGTVGYLAPEYMLDGELTEKSDVYAFGVVLLELLLRRRPVEKLTPDHCQSIVTWAMPQLTNRALLPNIVDPVIKDTVNEKYLFQVAAVAVLCVQPEPTYRPLITDVVHSLVPLVPVELGGTLKVATQAAPPGRTPEWLNKEKRF</sequence>
<evidence type="ECO:0000313" key="12">
    <source>
        <dbReference type="Proteomes" id="UP000091857"/>
    </source>
</evidence>
<evidence type="ECO:0000256" key="2">
    <source>
        <dbReference type="ARBA" id="ARBA00022679"/>
    </source>
</evidence>
<evidence type="ECO:0000256" key="8">
    <source>
        <dbReference type="SAM" id="Phobius"/>
    </source>
</evidence>
<comment type="similarity">
    <text evidence="7">Belongs to the protein kinase superfamily.</text>
</comment>
<feature type="binding site" evidence="6">
    <location>
        <position position="184"/>
    </location>
    <ligand>
        <name>ATP</name>
        <dbReference type="ChEBI" id="CHEBI:30616"/>
    </ligand>
</feature>
<evidence type="ECO:0000313" key="11">
    <source>
        <dbReference type="EMBL" id="OAY27453.1"/>
    </source>
</evidence>
<gene>
    <name evidence="11" type="ORF">MANES_16G126500v8</name>
</gene>
<feature type="chain" id="PRO_5012497092" description="Protein kinase domain-containing protein" evidence="9">
    <location>
        <begin position="19"/>
        <end position="458"/>
    </location>
</feature>
<dbReference type="GO" id="GO:0004672">
    <property type="term" value="F:protein kinase activity"/>
    <property type="evidence" value="ECO:0000318"/>
    <property type="project" value="GO_Central"/>
</dbReference>
<dbReference type="InterPro" id="IPR011009">
    <property type="entry name" value="Kinase-like_dom_sf"/>
</dbReference>
<dbReference type="FunFam" id="1.10.510.10:FF:000223">
    <property type="entry name" value="probable receptor-like protein kinase At1g80640"/>
    <property type="match status" value="1"/>
</dbReference>
<keyword evidence="2" id="KW-0808">Transferase</keyword>
<protein>
    <recommendedName>
        <fullName evidence="10">Protein kinase domain-containing protein</fullName>
    </recommendedName>
</protein>
<evidence type="ECO:0000256" key="5">
    <source>
        <dbReference type="ARBA" id="ARBA00022840"/>
    </source>
</evidence>
<dbReference type="Gene3D" id="3.30.200.20">
    <property type="entry name" value="Phosphorylase Kinase, domain 1"/>
    <property type="match status" value="1"/>
</dbReference>
<dbReference type="Gramene" id="Manes.16G126500.1.v8.1">
    <property type="protein sequence ID" value="Manes.16G126500.1.v8.1.CDS"/>
    <property type="gene ID" value="Manes.16G126500.v8.1"/>
</dbReference>
<name>A0A2C9UC93_MANES</name>
<dbReference type="GO" id="GO:0004674">
    <property type="term" value="F:protein serine/threonine kinase activity"/>
    <property type="evidence" value="ECO:0007669"/>
    <property type="project" value="UniProtKB-KW"/>
</dbReference>
<dbReference type="GO" id="GO:0005524">
    <property type="term" value="F:ATP binding"/>
    <property type="evidence" value="ECO:0007669"/>
    <property type="project" value="UniProtKB-UniRule"/>
</dbReference>
<dbReference type="Gene3D" id="1.10.510.10">
    <property type="entry name" value="Transferase(Phosphotransferase) domain 1"/>
    <property type="match status" value="1"/>
</dbReference>
<keyword evidence="4" id="KW-0418">Kinase</keyword>
<dbReference type="OrthoDB" id="4062651at2759"/>
<dbReference type="AlphaFoldDB" id="A0A2C9UC93"/>
<keyword evidence="8" id="KW-0472">Membrane</keyword>
<dbReference type="InterPro" id="IPR017441">
    <property type="entry name" value="Protein_kinase_ATP_BS"/>
</dbReference>
<feature type="signal peptide" evidence="9">
    <location>
        <begin position="1"/>
        <end position="18"/>
    </location>
</feature>
<keyword evidence="8" id="KW-1133">Transmembrane helix</keyword>
<feature type="domain" description="Protein kinase" evidence="10">
    <location>
        <begin position="155"/>
        <end position="425"/>
    </location>
</feature>
<dbReference type="Pfam" id="PF07714">
    <property type="entry name" value="PK_Tyr_Ser-Thr"/>
    <property type="match status" value="1"/>
</dbReference>
<dbReference type="OMA" id="MMEYNTL"/>
<dbReference type="PANTHER" id="PTHR47989:SF27">
    <property type="entry name" value="PROTEIN KINASE DOMAIN-CONTAINING PROTEIN"/>
    <property type="match status" value="1"/>
</dbReference>
<dbReference type="InterPro" id="IPR001245">
    <property type="entry name" value="Ser-Thr/Tyr_kinase_cat_dom"/>
</dbReference>
<comment type="caution">
    <text evidence="11">The sequence shown here is derived from an EMBL/GenBank/DDBJ whole genome shotgun (WGS) entry which is preliminary data.</text>
</comment>
<evidence type="ECO:0000256" key="4">
    <source>
        <dbReference type="ARBA" id="ARBA00022777"/>
    </source>
</evidence>